<evidence type="ECO:0000313" key="2">
    <source>
        <dbReference type="Proteomes" id="UP000004477"/>
    </source>
</evidence>
<dbReference type="EMBL" id="ACBX02000052">
    <property type="protein sequence ID" value="EFB33857.1"/>
    <property type="molecule type" value="Genomic_DNA"/>
</dbReference>
<dbReference type="Proteomes" id="UP000004477">
    <property type="component" value="Unassembled WGS sequence"/>
</dbReference>
<name>D1PHK4_9BACT</name>
<dbReference type="PaxDb" id="537011-PREVCOP_06725"/>
<comment type="caution">
    <text evidence="1">The sequence shown here is derived from an EMBL/GenBank/DDBJ whole genome shotgun (WGS) entry which is preliminary data.</text>
</comment>
<reference evidence="1" key="1">
    <citation type="submission" date="2009-11" db="EMBL/GenBank/DDBJ databases">
        <authorList>
            <person name="Weinstock G."/>
            <person name="Sodergren E."/>
            <person name="Clifton S."/>
            <person name="Fulton L."/>
            <person name="Fulton B."/>
            <person name="Courtney L."/>
            <person name="Fronick C."/>
            <person name="Harrison M."/>
            <person name="Strong C."/>
            <person name="Farmer C."/>
            <person name="Delahaunty K."/>
            <person name="Markovic C."/>
            <person name="Hall O."/>
            <person name="Minx P."/>
            <person name="Tomlinson C."/>
            <person name="Mitreva M."/>
            <person name="Nelson J."/>
            <person name="Hou S."/>
            <person name="Wollam A."/>
            <person name="Pepin K.H."/>
            <person name="Johnson M."/>
            <person name="Bhonagiri V."/>
            <person name="Nash W.E."/>
            <person name="Warren W."/>
            <person name="Chinwalla A."/>
            <person name="Mardis E.R."/>
            <person name="Wilson R.K."/>
        </authorList>
    </citation>
    <scope>NUCLEOTIDE SEQUENCE [LARGE SCALE GENOMIC DNA]</scope>
    <source>
        <strain evidence="1">DSM 18205</strain>
    </source>
</reference>
<sequence>MNSSVLITFTLYRRMKLKNRTSKKRFFSNNAFFFQRNMLFLQS</sequence>
<gene>
    <name evidence="1" type="ORF">PREVCOP_06725</name>
</gene>
<proteinExistence type="predicted"/>
<dbReference type="STRING" id="537011.PREVCOP_06725"/>
<dbReference type="HOGENOM" id="CLU_3237608_0_0_10"/>
<protein>
    <submittedName>
        <fullName evidence="1">Uncharacterized protein</fullName>
    </submittedName>
</protein>
<organism evidence="1 2">
    <name type="scientific">Segatella copri DSM 18205</name>
    <dbReference type="NCBI Taxonomy" id="537011"/>
    <lineage>
        <taxon>Bacteria</taxon>
        <taxon>Pseudomonadati</taxon>
        <taxon>Bacteroidota</taxon>
        <taxon>Bacteroidia</taxon>
        <taxon>Bacteroidales</taxon>
        <taxon>Prevotellaceae</taxon>
        <taxon>Segatella</taxon>
    </lineage>
</organism>
<keyword evidence="2" id="KW-1185">Reference proteome</keyword>
<dbReference type="AlphaFoldDB" id="D1PHK4"/>
<evidence type="ECO:0000313" key="1">
    <source>
        <dbReference type="EMBL" id="EFB33857.1"/>
    </source>
</evidence>
<accession>D1PHK4</accession>